<dbReference type="AlphaFoldDB" id="A0A4Q0P355"/>
<reference evidence="1 2" key="1">
    <citation type="submission" date="2018-07" db="EMBL/GenBank/DDBJ databases">
        <title>Leeuwenhoekiella genomics.</title>
        <authorList>
            <person name="Tahon G."/>
            <person name="Willems A."/>
        </authorList>
    </citation>
    <scope>NUCLEOTIDE SEQUENCE [LARGE SCALE GENOMIC DNA]</scope>
    <source>
        <strain evidence="1 2">LMG 29608</strain>
    </source>
</reference>
<name>A0A4Q0P355_9FLAO</name>
<evidence type="ECO:0000313" key="2">
    <source>
        <dbReference type="Proteomes" id="UP000289859"/>
    </source>
</evidence>
<sequence length="370" mass="43863">MSNLKKKINETFDYAVYLHMVGNFVPNTDLKQIKDIVTAVNDFLKNSDPELIKERLPEIRSLLKKMTDQFINKFPLKCTISEIATAWNDLFKNRDDEYSFLNSGIDYGWFEKFMDLSNFYHYNYVPYHYKIGIFGHKGLGGIEEEFLLKDSFNLLVKAQYFFDVLLKYGEILKQEEAKGQKFTNEKRSELTELNYEVAVNSRLSIVSFFSFIECFVNSIGHDYSLRNLEKLDEKQQEILNGMKNKGYLSLKSKIEIFQKIIRQDKRAIINTTDDNQIKEPFKSFFENFEDLRNSSVHYSPKKVRIWLKPQDWIKKANDFSKISMEVGLLFWKTCYPDFSEPDYIGRLDFNYLYDIAKKKSETIKKIEKQM</sequence>
<evidence type="ECO:0000313" key="1">
    <source>
        <dbReference type="EMBL" id="RXG21004.1"/>
    </source>
</evidence>
<evidence type="ECO:0008006" key="3">
    <source>
        <dbReference type="Google" id="ProtNLM"/>
    </source>
</evidence>
<gene>
    <name evidence="1" type="ORF">DSM02_2375</name>
</gene>
<organism evidence="1 2">
    <name type="scientific">Leeuwenhoekiella polynyae</name>
    <dbReference type="NCBI Taxonomy" id="1550906"/>
    <lineage>
        <taxon>Bacteria</taxon>
        <taxon>Pseudomonadati</taxon>
        <taxon>Bacteroidota</taxon>
        <taxon>Flavobacteriia</taxon>
        <taxon>Flavobacteriales</taxon>
        <taxon>Flavobacteriaceae</taxon>
        <taxon>Leeuwenhoekiella</taxon>
    </lineage>
</organism>
<keyword evidence="2" id="KW-1185">Reference proteome</keyword>
<protein>
    <recommendedName>
        <fullName evidence="3">Apea-like HEPN domain-containing protein</fullName>
    </recommendedName>
</protein>
<proteinExistence type="predicted"/>
<dbReference type="Proteomes" id="UP000289859">
    <property type="component" value="Unassembled WGS sequence"/>
</dbReference>
<dbReference type="EMBL" id="QOVK01000009">
    <property type="protein sequence ID" value="RXG21004.1"/>
    <property type="molecule type" value="Genomic_DNA"/>
</dbReference>
<accession>A0A4Q0P355</accession>
<comment type="caution">
    <text evidence="1">The sequence shown here is derived from an EMBL/GenBank/DDBJ whole genome shotgun (WGS) entry which is preliminary data.</text>
</comment>